<organism evidence="2 3">
    <name type="scientific">Wenyingzhuangia heitensis</name>
    <dbReference type="NCBI Taxonomy" id="1487859"/>
    <lineage>
        <taxon>Bacteria</taxon>
        <taxon>Pseudomonadati</taxon>
        <taxon>Bacteroidota</taxon>
        <taxon>Flavobacteriia</taxon>
        <taxon>Flavobacteriales</taxon>
        <taxon>Flavobacteriaceae</taxon>
        <taxon>Wenyingzhuangia</taxon>
    </lineage>
</organism>
<dbReference type="PANTHER" id="PTHR46832">
    <property type="entry name" value="5'-METHYLTHIOADENOSINE/S-ADENOSYLHOMOCYSTEINE NUCLEOSIDASE"/>
    <property type="match status" value="1"/>
</dbReference>
<dbReference type="PANTHER" id="PTHR46832:SF1">
    <property type="entry name" value="5'-METHYLTHIOADENOSINE_S-ADENOSYLHOMOCYSTEINE NUCLEOSIDASE"/>
    <property type="match status" value="1"/>
</dbReference>
<keyword evidence="3" id="KW-1185">Reference proteome</keyword>
<dbReference type="SUPFAM" id="SSF53167">
    <property type="entry name" value="Purine and uridine phosphorylases"/>
    <property type="match status" value="1"/>
</dbReference>
<sequence length="244" mass="27003">MIGIISAMHDELAELLLILKNKKTTVLGNREYYTGTLHHKNVVIVFSKWGKVAAAITTTQLISSFHPSEIIFTGVAGAINQELNIGDIVYGTSLVQHDMDASPLFSKLEIPLLNKTYIETNSNVSLFNSVTHFQTSYFKHIPKKEAEEFGIQSPKIVKGIIASGDEFVSDAVSFNNIKNNIPNLQCVEMEGAAVAQVCYEYNIPFNIIRIISDKADHSAPIDFPVFTKKVASKYAKGILENYCS</sequence>
<dbReference type="Gene3D" id="3.40.50.1580">
    <property type="entry name" value="Nucleoside phosphorylase domain"/>
    <property type="match status" value="1"/>
</dbReference>
<dbReference type="EC" id="3.2.2.9" evidence="2"/>
<evidence type="ECO:0000313" key="2">
    <source>
        <dbReference type="EMBL" id="NIJ46135.1"/>
    </source>
</evidence>
<comment type="caution">
    <text evidence="2">The sequence shown here is derived from an EMBL/GenBank/DDBJ whole genome shotgun (WGS) entry which is preliminary data.</text>
</comment>
<name>A0ABX0UE42_9FLAO</name>
<protein>
    <submittedName>
        <fullName evidence="2">Adenosylhomocysteine nucleosidase</fullName>
        <ecNumber evidence="2">3.2.2.9</ecNumber>
    </submittedName>
</protein>
<dbReference type="CDD" id="cd09008">
    <property type="entry name" value="MTAN"/>
    <property type="match status" value="1"/>
</dbReference>
<evidence type="ECO:0000259" key="1">
    <source>
        <dbReference type="Pfam" id="PF01048"/>
    </source>
</evidence>
<keyword evidence="2" id="KW-0378">Hydrolase</keyword>
<dbReference type="GO" id="GO:0008782">
    <property type="term" value="F:adenosylhomocysteine nucleosidase activity"/>
    <property type="evidence" value="ECO:0007669"/>
    <property type="project" value="UniProtKB-EC"/>
</dbReference>
<dbReference type="NCBIfam" id="NF004079">
    <property type="entry name" value="PRK05584.1"/>
    <property type="match status" value="1"/>
</dbReference>
<dbReference type="Proteomes" id="UP000745859">
    <property type="component" value="Unassembled WGS sequence"/>
</dbReference>
<proteinExistence type="predicted"/>
<feature type="domain" description="Nucleoside phosphorylase" evidence="1">
    <location>
        <begin position="2"/>
        <end position="241"/>
    </location>
</feature>
<dbReference type="RefSeq" id="WP_167189591.1">
    <property type="nucleotide sequence ID" value="NZ_JAASQL010000004.1"/>
</dbReference>
<keyword evidence="2" id="KW-0326">Glycosidase</keyword>
<dbReference type="Pfam" id="PF01048">
    <property type="entry name" value="PNP_UDP_1"/>
    <property type="match status" value="1"/>
</dbReference>
<accession>A0ABX0UE42</accession>
<gene>
    <name evidence="2" type="ORF">FHR24_002613</name>
</gene>
<dbReference type="InterPro" id="IPR035994">
    <property type="entry name" value="Nucleoside_phosphorylase_sf"/>
</dbReference>
<dbReference type="EMBL" id="JAASQL010000004">
    <property type="protein sequence ID" value="NIJ46135.1"/>
    <property type="molecule type" value="Genomic_DNA"/>
</dbReference>
<evidence type="ECO:0000313" key="3">
    <source>
        <dbReference type="Proteomes" id="UP000745859"/>
    </source>
</evidence>
<dbReference type="InterPro" id="IPR000845">
    <property type="entry name" value="Nucleoside_phosphorylase_d"/>
</dbReference>
<reference evidence="2 3" key="1">
    <citation type="submission" date="2020-03" db="EMBL/GenBank/DDBJ databases">
        <title>Genomic Encyclopedia of Type Strains, Phase IV (KMG-IV): sequencing the most valuable type-strain genomes for metagenomic binning, comparative biology and taxonomic classification.</title>
        <authorList>
            <person name="Goeker M."/>
        </authorList>
    </citation>
    <scope>NUCLEOTIDE SEQUENCE [LARGE SCALE GENOMIC DNA]</scope>
    <source>
        <strain evidence="2 3">DSM 101599</strain>
    </source>
</reference>